<dbReference type="PANTHER" id="PTHR43283:SF3">
    <property type="entry name" value="BETA-LACTAMASE FAMILY PROTEIN (AFU_ORTHOLOGUE AFUA_5G07500)"/>
    <property type="match status" value="1"/>
</dbReference>
<dbReference type="Pfam" id="PF00144">
    <property type="entry name" value="Beta-lactamase"/>
    <property type="match status" value="1"/>
</dbReference>
<gene>
    <name evidence="3" type="ORF">DB32_008204</name>
</gene>
<feature type="domain" description="Beta-lactamase-related" evidence="2">
    <location>
        <begin position="34"/>
        <end position="389"/>
    </location>
</feature>
<evidence type="ECO:0000313" key="4">
    <source>
        <dbReference type="Proteomes" id="UP000034883"/>
    </source>
</evidence>
<evidence type="ECO:0000259" key="2">
    <source>
        <dbReference type="Pfam" id="PF00144"/>
    </source>
</evidence>
<dbReference type="RefSeq" id="WP_053237961.1">
    <property type="nucleotide sequence ID" value="NZ_CP011125.1"/>
</dbReference>
<accession>A0A0F6W9U0</accession>
<evidence type="ECO:0000313" key="3">
    <source>
        <dbReference type="EMBL" id="AKF11055.1"/>
    </source>
</evidence>
<dbReference type="OrthoDB" id="5705574at2"/>
<dbReference type="InterPro" id="IPR001466">
    <property type="entry name" value="Beta-lactam-related"/>
</dbReference>
<feature type="chain" id="PRO_5002511702" evidence="1">
    <location>
        <begin position="24"/>
        <end position="403"/>
    </location>
</feature>
<dbReference type="Proteomes" id="UP000034883">
    <property type="component" value="Chromosome"/>
</dbReference>
<dbReference type="AlphaFoldDB" id="A0A0F6W9U0"/>
<dbReference type="KEGG" id="samy:DB32_008204"/>
<dbReference type="PROSITE" id="PS51257">
    <property type="entry name" value="PROKAR_LIPOPROTEIN"/>
    <property type="match status" value="1"/>
</dbReference>
<dbReference type="STRING" id="927083.DB32_008204"/>
<dbReference type="EMBL" id="CP011125">
    <property type="protein sequence ID" value="AKF11055.1"/>
    <property type="molecule type" value="Genomic_DNA"/>
</dbReference>
<evidence type="ECO:0000256" key="1">
    <source>
        <dbReference type="SAM" id="SignalP"/>
    </source>
</evidence>
<dbReference type="InterPro" id="IPR050789">
    <property type="entry name" value="Diverse_Enzym_Activities"/>
</dbReference>
<reference evidence="3 4" key="1">
    <citation type="submission" date="2015-03" db="EMBL/GenBank/DDBJ databases">
        <title>Genome assembly of Sandaracinus amylolyticus DSM 53668.</title>
        <authorList>
            <person name="Sharma G."/>
            <person name="Subramanian S."/>
        </authorList>
    </citation>
    <scope>NUCLEOTIDE SEQUENCE [LARGE SCALE GENOMIC DNA]</scope>
    <source>
        <strain evidence="3 4">DSM 53668</strain>
    </source>
</reference>
<sequence length="403" mass="42031">MHRLLAPGLALVLLACAGSPAPAPHTDRSLSARVDAVIDRAIEEERIVGAVVLVAVDGQVVHRRAAGLLDREAGTPMREDAIFRLASVSKPIVTAAALALVDAGTIGLDDPITRFLPELTFRDAEGRPSVITIRQLLNHTSGLGYGFFEPEDGPYHRAGVSDGLDQPGLSFEENARRLASVALLAEPGAAFGYSLSIDVLGEIVARAGGGALPEVVARLVTNPLAMRDTGFVVSDVDRLAVAYADGTPRPVRMEDGHVVPFGASGVRYAPSRALSSRSYPSGGAGMVGTAEDVLRVLEMIRRGGGAILRAETAQAMMRDQLGSADHAALGPGMGFGFGGAVVLDPALAGSAAHAATFRWGGAYGHSWFVDPEARITVVALTNTALEGMSGRFPGELERAVYGR</sequence>
<dbReference type="InterPro" id="IPR012338">
    <property type="entry name" value="Beta-lactam/transpept-like"/>
</dbReference>
<dbReference type="Gene3D" id="3.40.710.10">
    <property type="entry name" value="DD-peptidase/beta-lactamase superfamily"/>
    <property type="match status" value="1"/>
</dbReference>
<proteinExistence type="predicted"/>
<keyword evidence="1" id="KW-0732">Signal</keyword>
<dbReference type="SUPFAM" id="SSF56601">
    <property type="entry name" value="beta-lactamase/transpeptidase-like"/>
    <property type="match status" value="1"/>
</dbReference>
<dbReference type="PANTHER" id="PTHR43283">
    <property type="entry name" value="BETA-LACTAMASE-RELATED"/>
    <property type="match status" value="1"/>
</dbReference>
<organism evidence="3 4">
    <name type="scientific">Sandaracinus amylolyticus</name>
    <dbReference type="NCBI Taxonomy" id="927083"/>
    <lineage>
        <taxon>Bacteria</taxon>
        <taxon>Pseudomonadati</taxon>
        <taxon>Myxococcota</taxon>
        <taxon>Polyangia</taxon>
        <taxon>Polyangiales</taxon>
        <taxon>Sandaracinaceae</taxon>
        <taxon>Sandaracinus</taxon>
    </lineage>
</organism>
<name>A0A0F6W9U0_9BACT</name>
<keyword evidence="4" id="KW-1185">Reference proteome</keyword>
<protein>
    <submittedName>
        <fullName evidence="3">Beta-lactamase class C</fullName>
    </submittedName>
</protein>
<feature type="signal peptide" evidence="1">
    <location>
        <begin position="1"/>
        <end position="23"/>
    </location>
</feature>